<dbReference type="PANTHER" id="PTHR36832:SF1">
    <property type="entry name" value="SLR1174 PROTEIN"/>
    <property type="match status" value="1"/>
</dbReference>
<feature type="transmembrane region" description="Helical" evidence="1">
    <location>
        <begin position="195"/>
        <end position="213"/>
    </location>
</feature>
<dbReference type="AlphaFoldDB" id="Q72JD2"/>
<feature type="transmembrane region" description="Helical" evidence="1">
    <location>
        <begin position="129"/>
        <end position="146"/>
    </location>
</feature>
<keyword evidence="1" id="KW-1133">Transmembrane helix</keyword>
<dbReference type="EMBL" id="AE017221">
    <property type="protein sequence ID" value="AAS81190.1"/>
    <property type="molecule type" value="Genomic_DNA"/>
</dbReference>
<feature type="transmembrane region" description="Helical" evidence="1">
    <location>
        <begin position="42"/>
        <end position="63"/>
    </location>
</feature>
<reference evidence="2 3" key="1">
    <citation type="journal article" date="2004" name="Nat. Biotechnol.">
        <title>The genome sequence of the extreme thermophile Thermus thermophilus.</title>
        <authorList>
            <person name="Henne A."/>
            <person name="Brueggemann H."/>
            <person name="Raasch C."/>
            <person name="Wiezer A."/>
            <person name="Hartsch T."/>
            <person name="Liesegang H."/>
            <person name="Johann A."/>
            <person name="Lienard T."/>
            <person name="Gohl O."/>
            <person name="Martinez-Arias R."/>
            <person name="Jacobi C."/>
            <person name="Starkuviene V."/>
            <person name="Schlenczeck S."/>
            <person name="Dencker S."/>
            <person name="Huber R."/>
            <person name="Klenk H.-P."/>
            <person name="Overbeek R."/>
            <person name="Kramer W."/>
            <person name="Merkl R."/>
            <person name="Gottschalk G."/>
            <person name="Fritz H.-J."/>
        </authorList>
    </citation>
    <scope>NUCLEOTIDE SEQUENCE [LARGE SCALE GENOMIC DNA]</scope>
    <source>
        <strain evidence="3">ATCC BAA-163 / DSM 7039 / HB27</strain>
    </source>
</reference>
<dbReference type="KEGG" id="tth:TT_C0844"/>
<feature type="transmembrane region" description="Helical" evidence="1">
    <location>
        <begin position="75"/>
        <end position="95"/>
    </location>
</feature>
<name>Q72JD2_THET2</name>
<dbReference type="eggNOG" id="COG4587">
    <property type="taxonomic scope" value="Bacteria"/>
</dbReference>
<accession>Q72JD2</accession>
<protein>
    <submittedName>
        <fullName evidence="2">Integral membrane protein</fullName>
    </submittedName>
</protein>
<dbReference type="Pfam" id="PF06182">
    <property type="entry name" value="ABC2_membrane_6"/>
    <property type="match status" value="1"/>
</dbReference>
<dbReference type="PANTHER" id="PTHR36832">
    <property type="entry name" value="SLR1174 PROTEIN-RELATED"/>
    <property type="match status" value="1"/>
</dbReference>
<sequence length="278" mass="31524">MTPCRRRGFGGRSSGWRGGTMRKAGTLLSVYLAYMLEYRAELFLWALAGALPLILLGVWTEAARGGEFPLSPGEFARYFLMVFLVRQATVVWVVWEFERDVVEGRLSFRLLRPLDPFFDHLAAHIAERLARLPFVVLLTLLFFALFPEARFLPEPGAFLLGLGLTVLAFLLRYTMQYTTALLTFWTERATSVEEVFFLLYLFLSGTIAPLEVFPEPLKSLALLTPFPYLVYLPAALLAGQEVALFPGLWIMLLWGVGFLLLSRLLWRLGLRRYSGQGA</sequence>
<dbReference type="HOGENOM" id="CLU_084465_1_1_0"/>
<evidence type="ECO:0000256" key="1">
    <source>
        <dbReference type="SAM" id="Phobius"/>
    </source>
</evidence>
<keyword evidence="1" id="KW-0812">Transmembrane</keyword>
<gene>
    <name evidence="2" type="ordered locus">TT_C0844</name>
</gene>
<feature type="transmembrane region" description="Helical" evidence="1">
    <location>
        <begin position="158"/>
        <end position="175"/>
    </location>
</feature>
<evidence type="ECO:0000313" key="3">
    <source>
        <dbReference type="Proteomes" id="UP000000592"/>
    </source>
</evidence>
<organism evidence="2 3">
    <name type="scientific">Thermus thermophilus (strain ATCC BAA-163 / DSM 7039 / HB27)</name>
    <dbReference type="NCBI Taxonomy" id="262724"/>
    <lineage>
        <taxon>Bacteria</taxon>
        <taxon>Thermotogati</taxon>
        <taxon>Deinococcota</taxon>
        <taxon>Deinococci</taxon>
        <taxon>Thermales</taxon>
        <taxon>Thermaceae</taxon>
        <taxon>Thermus</taxon>
    </lineage>
</organism>
<proteinExistence type="predicted"/>
<dbReference type="Proteomes" id="UP000000592">
    <property type="component" value="Chromosome"/>
</dbReference>
<evidence type="ECO:0000313" key="2">
    <source>
        <dbReference type="EMBL" id="AAS81190.1"/>
    </source>
</evidence>
<keyword evidence="1" id="KW-0472">Membrane</keyword>
<feature type="transmembrane region" description="Helical" evidence="1">
    <location>
        <begin position="244"/>
        <end position="266"/>
    </location>
</feature>
<dbReference type="InterPro" id="IPR010390">
    <property type="entry name" value="ABC-2_transporter-like"/>
</dbReference>